<dbReference type="Gene3D" id="3.40.50.880">
    <property type="match status" value="1"/>
</dbReference>
<dbReference type="RefSeq" id="WP_332291110.1">
    <property type="nucleotide sequence ID" value="NZ_JAZIBG010000036.1"/>
</dbReference>
<dbReference type="Proteomes" id="UP001336250">
    <property type="component" value="Unassembled WGS sequence"/>
</dbReference>
<dbReference type="EMBL" id="JAZIBG010000036">
    <property type="protein sequence ID" value="MEF7615789.1"/>
    <property type="molecule type" value="Genomic_DNA"/>
</dbReference>
<dbReference type="AlphaFoldDB" id="A0AAW9Q987"/>
<keyword evidence="7" id="KW-1185">Reference proteome</keyword>
<dbReference type="PANTHER" id="PTHR43235">
    <property type="entry name" value="GLUTAMINE AMIDOTRANSFERASE PB2B2.05-RELATED"/>
    <property type="match status" value="1"/>
</dbReference>
<dbReference type="CDD" id="cd01745">
    <property type="entry name" value="GATase1_2"/>
    <property type="match status" value="1"/>
</dbReference>
<proteinExistence type="inferred from homology"/>
<evidence type="ECO:0000256" key="5">
    <source>
        <dbReference type="ARBA" id="ARBA00066788"/>
    </source>
</evidence>
<keyword evidence="6" id="KW-0378">Hydrolase</keyword>
<comment type="catalytic activity">
    <reaction evidence="2">
        <text>4-(gamma-L-glutamylamino)butanoate + H2O = 4-aminobutanoate + L-glutamate</text>
        <dbReference type="Rhea" id="RHEA:19737"/>
        <dbReference type="ChEBI" id="CHEBI:15377"/>
        <dbReference type="ChEBI" id="CHEBI:29985"/>
        <dbReference type="ChEBI" id="CHEBI:58800"/>
        <dbReference type="ChEBI" id="CHEBI:59888"/>
        <dbReference type="EC" id="3.5.1.94"/>
    </reaction>
</comment>
<comment type="function">
    <text evidence="3">Involved in the breakdown of putrescine via hydrolysis of the gamma-glutamyl linkage of gamma-glutamyl-gamma-aminobutyrate.</text>
</comment>
<dbReference type="InterPro" id="IPR044668">
    <property type="entry name" value="PuuD-like"/>
</dbReference>
<gene>
    <name evidence="6" type="ORF">V4F39_17885</name>
</gene>
<evidence type="ECO:0000256" key="4">
    <source>
        <dbReference type="ARBA" id="ARBA00060634"/>
    </source>
</evidence>
<dbReference type="InterPro" id="IPR029062">
    <property type="entry name" value="Class_I_gatase-like"/>
</dbReference>
<dbReference type="GO" id="GO:0033969">
    <property type="term" value="F:gamma-glutamyl-gamma-aminobutyrate hydrolase activity"/>
    <property type="evidence" value="ECO:0007669"/>
    <property type="project" value="UniProtKB-EC"/>
</dbReference>
<comment type="caution">
    <text evidence="6">The sequence shown here is derived from an EMBL/GenBank/DDBJ whole genome shotgun (WGS) entry which is preliminary data.</text>
</comment>
<dbReference type="GO" id="GO:0005829">
    <property type="term" value="C:cytosol"/>
    <property type="evidence" value="ECO:0007669"/>
    <property type="project" value="TreeGrafter"/>
</dbReference>
<dbReference type="PANTHER" id="PTHR43235:SF1">
    <property type="entry name" value="GLUTAMINE AMIDOTRANSFERASE PB2B2.05-RELATED"/>
    <property type="match status" value="1"/>
</dbReference>
<dbReference type="InterPro" id="IPR011697">
    <property type="entry name" value="Peptidase_C26"/>
</dbReference>
<dbReference type="GO" id="GO:0006598">
    <property type="term" value="P:polyamine catabolic process"/>
    <property type="evidence" value="ECO:0007669"/>
    <property type="project" value="TreeGrafter"/>
</dbReference>
<comment type="similarity">
    <text evidence="1">Belongs to the peptidase C26 family.</text>
</comment>
<organism evidence="6 7">
    <name type="scientific">Aquincola agrisoli</name>
    <dbReference type="NCBI Taxonomy" id="3119538"/>
    <lineage>
        <taxon>Bacteria</taxon>
        <taxon>Pseudomonadati</taxon>
        <taxon>Pseudomonadota</taxon>
        <taxon>Betaproteobacteria</taxon>
        <taxon>Burkholderiales</taxon>
        <taxon>Sphaerotilaceae</taxon>
        <taxon>Aquincola</taxon>
    </lineage>
</organism>
<evidence type="ECO:0000313" key="7">
    <source>
        <dbReference type="Proteomes" id="UP001336250"/>
    </source>
</evidence>
<protein>
    <recommendedName>
        <fullName evidence="5">gamma-glutamyl-gamma-aminobutyrate hydrolase</fullName>
        <ecNumber evidence="5">3.5.1.94</ecNumber>
    </recommendedName>
</protein>
<dbReference type="EC" id="3.5.1.94" evidence="5"/>
<evidence type="ECO:0000256" key="3">
    <source>
        <dbReference type="ARBA" id="ARBA00055068"/>
    </source>
</evidence>
<dbReference type="FunFam" id="3.40.50.880:FF:000030">
    <property type="entry name" value="Gamma-glutamyl-gamma-aminobutyrate hydrolase PuuD"/>
    <property type="match status" value="1"/>
</dbReference>
<evidence type="ECO:0000256" key="2">
    <source>
        <dbReference type="ARBA" id="ARBA00052718"/>
    </source>
</evidence>
<reference evidence="6 7" key="1">
    <citation type="submission" date="2024-02" db="EMBL/GenBank/DDBJ databases">
        <title>Genome sequence of Aquincola sp. MAHUQ-54.</title>
        <authorList>
            <person name="Huq M.A."/>
        </authorList>
    </citation>
    <scope>NUCLEOTIDE SEQUENCE [LARGE SCALE GENOMIC DNA]</scope>
    <source>
        <strain evidence="6 7">MAHUQ-54</strain>
    </source>
</reference>
<evidence type="ECO:0000313" key="6">
    <source>
        <dbReference type="EMBL" id="MEF7615789.1"/>
    </source>
</evidence>
<dbReference type="SUPFAM" id="SSF52317">
    <property type="entry name" value="Class I glutamine amidotransferase-like"/>
    <property type="match status" value="1"/>
</dbReference>
<accession>A0AAW9Q987</accession>
<dbReference type="PROSITE" id="PS51273">
    <property type="entry name" value="GATASE_TYPE_1"/>
    <property type="match status" value="1"/>
</dbReference>
<name>A0AAW9Q987_9BURK</name>
<comment type="pathway">
    <text evidence="4">Amine and polyamine degradation; putrescine degradation; 4-aminobutanoate from putrescine: step 4/4.</text>
</comment>
<sequence length="239" mass="25867">MLGHHPFHIAGKKYIDGVRLAGCQPLIVPTAELEEIEALLDLADGVLLTGSPSNVHPRHFGEAVLDDTLPLDAARDAWTLPMIPRILARGIPLMAICRGAQETNVALGGSLYQAVHTVEPHADHRADDKATADVQYGPAHDVIAEPGGLLATVVGQPRFRVNSVHGQAVRRLAPGLRVEARAPDGLIEAFSAEAPGFNLCVQWHPEWQAADNPVSRRLFGAFGEACTAYRDRHRPPPRR</sequence>
<dbReference type="Pfam" id="PF07722">
    <property type="entry name" value="Peptidase_C26"/>
    <property type="match status" value="1"/>
</dbReference>
<evidence type="ECO:0000256" key="1">
    <source>
        <dbReference type="ARBA" id="ARBA00011083"/>
    </source>
</evidence>